<organism evidence="3 4">
    <name type="scientific">Caulobacter mirabilis</name>
    <dbReference type="NCBI Taxonomy" id="69666"/>
    <lineage>
        <taxon>Bacteria</taxon>
        <taxon>Pseudomonadati</taxon>
        <taxon>Pseudomonadota</taxon>
        <taxon>Alphaproteobacteria</taxon>
        <taxon>Caulobacterales</taxon>
        <taxon>Caulobacteraceae</taxon>
        <taxon>Caulobacter</taxon>
    </lineage>
</organism>
<evidence type="ECO:0000313" key="3">
    <source>
        <dbReference type="EMBL" id="ATQ43434.1"/>
    </source>
</evidence>
<evidence type="ECO:0000313" key="4">
    <source>
        <dbReference type="Proteomes" id="UP000228945"/>
    </source>
</evidence>
<dbReference type="AlphaFoldDB" id="A0A2D2AZL5"/>
<dbReference type="RefSeq" id="WP_099622685.1">
    <property type="nucleotide sequence ID" value="NZ_CP024201.1"/>
</dbReference>
<evidence type="ECO:0000256" key="2">
    <source>
        <dbReference type="SAM" id="SignalP"/>
    </source>
</evidence>
<accession>A0A2D2AZL5</accession>
<dbReference type="PROSITE" id="PS51257">
    <property type="entry name" value="PROKAR_LIPOPROTEIN"/>
    <property type="match status" value="1"/>
</dbReference>
<evidence type="ECO:0000256" key="1">
    <source>
        <dbReference type="SAM" id="MobiDB-lite"/>
    </source>
</evidence>
<keyword evidence="4" id="KW-1185">Reference proteome</keyword>
<feature type="chain" id="PRO_5013669225" description="Lipid/polyisoprenoid-binding YceI-like domain-containing protein" evidence="2">
    <location>
        <begin position="18"/>
        <end position="200"/>
    </location>
</feature>
<dbReference type="Proteomes" id="UP000228945">
    <property type="component" value="Chromosome"/>
</dbReference>
<sequence>MRPVLVALAVSALALTAACNRKSETAEAPAPAAAPPPAPVAPEPAVEAPGGFQHQAKFDASGYYMAENIQTGAYRLNHIAIGAPSDFSQWEQGKRASVFGPILFQFDDLNSPTVTNEMGGEAHAVTVRLLPEAYSVAPGKMTFKGSDPKLGQVLFSGTFDEAALAQAKAEGASTGPVLRGVLKVGNAPARPVALNYFVGE</sequence>
<feature type="region of interest" description="Disordered" evidence="1">
    <location>
        <begin position="26"/>
        <end position="49"/>
    </location>
</feature>
<evidence type="ECO:0008006" key="5">
    <source>
        <dbReference type="Google" id="ProtNLM"/>
    </source>
</evidence>
<name>A0A2D2AZL5_9CAUL</name>
<dbReference type="OrthoDB" id="7187502at2"/>
<protein>
    <recommendedName>
        <fullName evidence="5">Lipid/polyisoprenoid-binding YceI-like domain-containing protein</fullName>
    </recommendedName>
</protein>
<feature type="compositionally biased region" description="Pro residues" evidence="1">
    <location>
        <begin position="32"/>
        <end position="42"/>
    </location>
</feature>
<gene>
    <name evidence="3" type="ORF">CSW64_13945</name>
</gene>
<keyword evidence="2" id="KW-0732">Signal</keyword>
<dbReference type="EMBL" id="CP024201">
    <property type="protein sequence ID" value="ATQ43434.1"/>
    <property type="molecule type" value="Genomic_DNA"/>
</dbReference>
<dbReference type="KEGG" id="cmb:CSW64_13945"/>
<feature type="signal peptide" evidence="2">
    <location>
        <begin position="1"/>
        <end position="17"/>
    </location>
</feature>
<proteinExistence type="predicted"/>
<reference evidence="3 4" key="1">
    <citation type="submission" date="2017-10" db="EMBL/GenBank/DDBJ databases">
        <title>Genome sequence of Caulobacter mirabilis FWC38.</title>
        <authorList>
            <person name="Fiebig A."/>
            <person name="Crosson S."/>
        </authorList>
    </citation>
    <scope>NUCLEOTIDE SEQUENCE [LARGE SCALE GENOMIC DNA]</scope>
    <source>
        <strain evidence="3 4">FWC 38</strain>
    </source>
</reference>